<dbReference type="InterPro" id="IPR038717">
    <property type="entry name" value="Tc1-like_DDE_dom"/>
</dbReference>
<dbReference type="InterPro" id="IPR025959">
    <property type="entry name" value="Winged_HTH_dom"/>
</dbReference>
<feature type="domain" description="Winged helix-turn helix" evidence="2">
    <location>
        <begin position="110"/>
        <end position="168"/>
    </location>
</feature>
<dbReference type="GO" id="GO:0003676">
    <property type="term" value="F:nucleic acid binding"/>
    <property type="evidence" value="ECO:0007669"/>
    <property type="project" value="InterPro"/>
</dbReference>
<dbReference type="NCBIfam" id="NF033545">
    <property type="entry name" value="transpos_IS630"/>
    <property type="match status" value="1"/>
</dbReference>
<dbReference type="InterPro" id="IPR047655">
    <property type="entry name" value="Transpos_IS630-like"/>
</dbReference>
<protein>
    <submittedName>
        <fullName evidence="3">Hypothetical Transposase-like protein, IS630 family</fullName>
    </submittedName>
</protein>
<proteinExistence type="predicted"/>
<evidence type="ECO:0000259" key="1">
    <source>
        <dbReference type="Pfam" id="PF13358"/>
    </source>
</evidence>
<reference evidence="3 4" key="1">
    <citation type="journal article" date="2011" name="Front. Microbiol.">
        <title>Two Strains of Crocosphaera watsonii with Highly Conserved Genomes are Distinguished by Strain-Specific Features.</title>
        <authorList>
            <person name="Bench S.R."/>
            <person name="Ilikchyan I.N."/>
            <person name="Tripp H.J."/>
            <person name="Zehr J.P."/>
        </authorList>
    </citation>
    <scope>NUCLEOTIDE SEQUENCE [LARGE SCALE GENOMIC DNA]</scope>
    <source>
        <strain evidence="3 4">WH 0003</strain>
    </source>
</reference>
<dbReference type="RefSeq" id="WP_007313600.1">
    <property type="nucleotide sequence ID" value="NZ_AESD01001057.1"/>
</dbReference>
<feature type="domain" description="Tc1-like transposase DDE" evidence="1">
    <location>
        <begin position="186"/>
        <end position="325"/>
    </location>
</feature>
<accession>G5JEN6</accession>
<comment type="caution">
    <text evidence="3">The sequence shown here is derived from an EMBL/GenBank/DDBJ whole genome shotgun (WGS) entry which is preliminary data.</text>
</comment>
<dbReference type="Proteomes" id="UP000003477">
    <property type="component" value="Unassembled WGS sequence"/>
</dbReference>
<organism evidence="3 4">
    <name type="scientific">Crocosphaera watsonii WH 0003</name>
    <dbReference type="NCBI Taxonomy" id="423471"/>
    <lineage>
        <taxon>Bacteria</taxon>
        <taxon>Bacillati</taxon>
        <taxon>Cyanobacteriota</taxon>
        <taxon>Cyanophyceae</taxon>
        <taxon>Oscillatoriophycideae</taxon>
        <taxon>Chroococcales</taxon>
        <taxon>Aphanothecaceae</taxon>
        <taxon>Crocosphaera</taxon>
    </lineage>
</organism>
<dbReference type="AlphaFoldDB" id="G5JEN6"/>
<dbReference type="Pfam" id="PF13592">
    <property type="entry name" value="HTH_33"/>
    <property type="match status" value="1"/>
</dbReference>
<evidence type="ECO:0000259" key="2">
    <source>
        <dbReference type="Pfam" id="PF13592"/>
    </source>
</evidence>
<dbReference type="InterPro" id="IPR036397">
    <property type="entry name" value="RNaseH_sf"/>
</dbReference>
<dbReference type="EMBL" id="AESD01001057">
    <property type="protein sequence ID" value="EHJ09350.1"/>
    <property type="molecule type" value="Genomic_DNA"/>
</dbReference>
<sequence length="355" mass="42376">MPKKAYLAPYLSSHELKRKYLKSQDSVESRRWHLLWKLSQGWTLKNSAIAVGINYDYGKEILKKYNTLGEEGIKNLKNKKLRHRGGKKPLLTEKQVEKLAERIKSRPTDGGIWTGPKVARWIEKENCVEKVWDQRGWDYLKKLRYSCQSPRPKHKKGDPTEQEEFRQNLPLKVQELKKQYPSHQVDVWFFDEHRVGLKPIIRKVWSPIGERPTAIVSHRYEWLYVYGFVKPLTGETLWYLIPRVNTKWLNLVYEHFARDVELSEKKVLLIEDNAGWHRSQKVKTPEGMTIEYLPAYSPELQPAERLWTLVDEPLVNEYFETIDEIEEVLLNRCNILREMKEEIKNLTYYHWLNFL</sequence>
<gene>
    <name evidence="3" type="ORF">CWATWH0003_B223</name>
</gene>
<dbReference type="GeneID" id="88769166"/>
<dbReference type="Gene3D" id="3.30.420.10">
    <property type="entry name" value="Ribonuclease H-like superfamily/Ribonuclease H"/>
    <property type="match status" value="1"/>
</dbReference>
<evidence type="ECO:0000313" key="4">
    <source>
        <dbReference type="Proteomes" id="UP000003477"/>
    </source>
</evidence>
<dbReference type="Pfam" id="PF13358">
    <property type="entry name" value="DDE_3"/>
    <property type="match status" value="1"/>
</dbReference>
<evidence type="ECO:0000313" key="3">
    <source>
        <dbReference type="EMBL" id="EHJ09350.1"/>
    </source>
</evidence>
<dbReference type="PATRIC" id="fig|423471.3.peg.5492"/>
<name>G5JEN6_CROWT</name>